<comment type="caution">
    <text evidence="3">The sequence shown here is derived from an EMBL/GenBank/DDBJ whole genome shotgun (WGS) entry which is preliminary data.</text>
</comment>
<protein>
    <submittedName>
        <fullName evidence="3">Arylesterase</fullName>
    </submittedName>
</protein>
<dbReference type="GO" id="GO:0004622">
    <property type="term" value="F:phosphatidylcholine lysophospholipase activity"/>
    <property type="evidence" value="ECO:0007669"/>
    <property type="project" value="TreeGrafter"/>
</dbReference>
<feature type="signal peptide" evidence="1">
    <location>
        <begin position="1"/>
        <end position="27"/>
    </location>
</feature>
<dbReference type="Proteomes" id="UP000461670">
    <property type="component" value="Unassembled WGS sequence"/>
</dbReference>
<dbReference type="AlphaFoldDB" id="A0A7V8FSC8"/>
<name>A0A7V8FSC8_9BURK</name>
<keyword evidence="1" id="KW-0732">Signal</keyword>
<feature type="domain" description="SGNH hydrolase-type esterase" evidence="2">
    <location>
        <begin position="50"/>
        <end position="206"/>
    </location>
</feature>
<evidence type="ECO:0000256" key="1">
    <source>
        <dbReference type="SAM" id="SignalP"/>
    </source>
</evidence>
<evidence type="ECO:0000259" key="2">
    <source>
        <dbReference type="Pfam" id="PF13472"/>
    </source>
</evidence>
<sequence length="228" mass="24191">MPTSPFPRRRTLLRHALAWPLATLALGACGQARTGDKGAGALPANTRVLAIGDSLTAGQGAPRDQAWPAVLARLTGWQIDNAGRNGDTSAGALQRLPGLLAAARYDAVLIGIGGNDMIRSVPRETTVDNIRQMLRLAAAQTRHVALLATPLPDIWRASLGHLQDATFYAELARDEQALLPGIYAGVLNQPALRADQIHANAQGYDAIARQLRDALAQAGWLRAMPAPP</sequence>
<feature type="chain" id="PRO_5030757113" evidence="1">
    <location>
        <begin position="28"/>
        <end position="228"/>
    </location>
</feature>
<evidence type="ECO:0000313" key="4">
    <source>
        <dbReference type="Proteomes" id="UP000461670"/>
    </source>
</evidence>
<dbReference type="Pfam" id="PF13472">
    <property type="entry name" value="Lipase_GDSL_2"/>
    <property type="match status" value="1"/>
</dbReference>
<evidence type="ECO:0000313" key="3">
    <source>
        <dbReference type="EMBL" id="KAF1024049.1"/>
    </source>
</evidence>
<gene>
    <name evidence="3" type="ORF">GAK30_00068</name>
</gene>
<dbReference type="EMBL" id="WNDQ01000001">
    <property type="protein sequence ID" value="KAF1024049.1"/>
    <property type="molecule type" value="Genomic_DNA"/>
</dbReference>
<dbReference type="InterPro" id="IPR013830">
    <property type="entry name" value="SGNH_hydro"/>
</dbReference>
<dbReference type="PANTHER" id="PTHR30383">
    <property type="entry name" value="THIOESTERASE 1/PROTEASE 1/LYSOPHOSPHOLIPASE L1"/>
    <property type="match status" value="1"/>
</dbReference>
<dbReference type="Gene3D" id="3.40.50.1110">
    <property type="entry name" value="SGNH hydrolase"/>
    <property type="match status" value="1"/>
</dbReference>
<dbReference type="SUPFAM" id="SSF52266">
    <property type="entry name" value="SGNH hydrolase"/>
    <property type="match status" value="1"/>
</dbReference>
<dbReference type="InterPro" id="IPR051532">
    <property type="entry name" value="Ester_Hydrolysis_Enzymes"/>
</dbReference>
<organism evidence="3 4">
    <name type="scientific">Paracidovorax wautersii</name>
    <dbReference type="NCBI Taxonomy" id="1177982"/>
    <lineage>
        <taxon>Bacteria</taxon>
        <taxon>Pseudomonadati</taxon>
        <taxon>Pseudomonadota</taxon>
        <taxon>Betaproteobacteria</taxon>
        <taxon>Burkholderiales</taxon>
        <taxon>Comamonadaceae</taxon>
        <taxon>Paracidovorax</taxon>
    </lineage>
</organism>
<dbReference type="PANTHER" id="PTHR30383:SF24">
    <property type="entry name" value="THIOESTERASE 1_PROTEASE 1_LYSOPHOSPHOLIPASE L1"/>
    <property type="match status" value="1"/>
</dbReference>
<accession>A0A7V8FSC8</accession>
<dbReference type="InterPro" id="IPR036514">
    <property type="entry name" value="SGNH_hydro_sf"/>
</dbReference>
<reference evidence="4" key="1">
    <citation type="journal article" date="2020" name="MBio">
        <title>Horizontal gene transfer to a defensive symbiont with a reduced genome amongst a multipartite beetle microbiome.</title>
        <authorList>
            <person name="Waterworth S.C."/>
            <person name="Florez L.V."/>
            <person name="Rees E.R."/>
            <person name="Hertweck C."/>
            <person name="Kaltenpoth M."/>
            <person name="Kwan J.C."/>
        </authorList>
    </citation>
    <scope>NUCLEOTIDE SEQUENCE [LARGE SCALE GENOMIC DNA]</scope>
</reference>
<proteinExistence type="predicted"/>